<organism evidence="2 3">
    <name type="scientific">Haemophilus haemolyticus</name>
    <dbReference type="NCBI Taxonomy" id="726"/>
    <lineage>
        <taxon>Bacteria</taxon>
        <taxon>Pseudomonadati</taxon>
        <taxon>Pseudomonadota</taxon>
        <taxon>Gammaproteobacteria</taxon>
        <taxon>Pasteurellales</taxon>
        <taxon>Pasteurellaceae</taxon>
        <taxon>Haemophilus</taxon>
    </lineage>
</organism>
<keyword evidence="1" id="KW-1133">Transmembrane helix</keyword>
<proteinExistence type="predicted"/>
<evidence type="ECO:0000256" key="1">
    <source>
        <dbReference type="SAM" id="Phobius"/>
    </source>
</evidence>
<sequence length="83" mass="10216">MNALFIIVFYNALIIVLILFSAWLYLMYKRKKHINSLLEKMSSSYAKFAMNNQAQMQFEKRKREWERKHPIKALKQRIKRFFN</sequence>
<dbReference type="AlphaFoldDB" id="A0AAQ2BKA7"/>
<evidence type="ECO:0000313" key="2">
    <source>
        <dbReference type="EMBL" id="TDN40725.1"/>
    </source>
</evidence>
<protein>
    <submittedName>
        <fullName evidence="2">Uncharacterized protein</fullName>
    </submittedName>
</protein>
<comment type="caution">
    <text evidence="2">The sequence shown here is derived from an EMBL/GenBank/DDBJ whole genome shotgun (WGS) entry which is preliminary data.</text>
</comment>
<feature type="transmembrane region" description="Helical" evidence="1">
    <location>
        <begin position="6"/>
        <end position="26"/>
    </location>
</feature>
<gene>
    <name evidence="2" type="ORF">EGH31_1757</name>
</gene>
<name>A0AAQ2BKA7_HAEHA</name>
<accession>A0AAQ2BKA7</accession>
<keyword evidence="1" id="KW-0472">Membrane</keyword>
<dbReference type="EMBL" id="RWKG01000044">
    <property type="protein sequence ID" value="TDN40725.1"/>
    <property type="molecule type" value="Genomic_DNA"/>
</dbReference>
<reference evidence="2 3" key="1">
    <citation type="submission" date="2018-12" db="EMBL/GenBank/DDBJ databases">
        <authorList>
            <person name="Fluit A.C."/>
        </authorList>
    </citation>
    <scope>NUCLEOTIDE SEQUENCE [LARGE SCALE GENOMIC DNA]</scope>
    <source>
        <strain evidence="2 3">16-549009</strain>
    </source>
</reference>
<evidence type="ECO:0000313" key="3">
    <source>
        <dbReference type="Proteomes" id="UP000294998"/>
    </source>
</evidence>
<keyword evidence="1" id="KW-0812">Transmembrane</keyword>
<dbReference type="Proteomes" id="UP000294998">
    <property type="component" value="Unassembled WGS sequence"/>
</dbReference>